<dbReference type="Pfam" id="PF03372">
    <property type="entry name" value="Exo_endo_phos"/>
    <property type="match status" value="1"/>
</dbReference>
<gene>
    <name evidence="4" type="ORF">F0P94_01830</name>
</gene>
<name>A0A5N1J4L3_9BACT</name>
<dbReference type="Proteomes" id="UP000326570">
    <property type="component" value="Unassembled WGS sequence"/>
</dbReference>
<evidence type="ECO:0000256" key="2">
    <source>
        <dbReference type="SAM" id="Phobius"/>
    </source>
</evidence>
<dbReference type="InterPro" id="IPR005135">
    <property type="entry name" value="Endo/exonuclease/phosphatase"/>
</dbReference>
<dbReference type="SUPFAM" id="SSF56219">
    <property type="entry name" value="DNase I-like"/>
    <property type="match status" value="1"/>
</dbReference>
<keyword evidence="2" id="KW-0812">Transmembrane</keyword>
<accession>A0A5N1J4L3</accession>
<keyword evidence="4" id="KW-0540">Nuclease</keyword>
<feature type="domain" description="Endonuclease/exonuclease/phosphatase" evidence="3">
    <location>
        <begin position="111"/>
        <end position="315"/>
    </location>
</feature>
<evidence type="ECO:0000313" key="4">
    <source>
        <dbReference type="EMBL" id="KAA9345846.1"/>
    </source>
</evidence>
<evidence type="ECO:0000259" key="3">
    <source>
        <dbReference type="Pfam" id="PF03372"/>
    </source>
</evidence>
<proteinExistence type="predicted"/>
<dbReference type="Gene3D" id="3.60.10.10">
    <property type="entry name" value="Endonuclease/exonuclease/phosphatase"/>
    <property type="match status" value="1"/>
</dbReference>
<feature type="region of interest" description="Disordered" evidence="1">
    <location>
        <begin position="331"/>
        <end position="361"/>
    </location>
</feature>
<sequence length="361" mass="41333">MSEFAHYLFLSLSLLTIVATAVPLAPYGFWWIRIFDFPRLQIIALGMVCLSGYIYFNGEHSTFHLMLESTLVACILYQSWRIFPYTVFSRYVVLRAEKNEEANQISIVVTNVLMTNRNYAACLNMLRKADPDVILAVETDEQWQANLKELESDYPYTVFKPLNNTYGMLLYSRLKLIDPKILFLLEDDVPSVHTGIELKSGVQVAFHGLHPKPPAPQEAKSSVPRDAELILVGFDIKKKPGPTIVAGDLNDVAWSHTSKLFRLNSGLLDPRIGRGLYSTFNSKYPILRWPLDHVFHTRDFRLVSLKRLEHIDSDHFPICIKLSYEPEIKNEQEKPTATVAEKEEAIEKLEKADEMKQNGEI</sequence>
<keyword evidence="2" id="KW-1133">Transmembrane helix</keyword>
<evidence type="ECO:0000256" key="1">
    <source>
        <dbReference type="SAM" id="MobiDB-lite"/>
    </source>
</evidence>
<reference evidence="4 5" key="1">
    <citation type="submission" date="2019-09" db="EMBL/GenBank/DDBJ databases">
        <title>Genome sequence of Adhaeribacter sp. M2.</title>
        <authorList>
            <person name="Srinivasan S."/>
        </authorList>
    </citation>
    <scope>NUCLEOTIDE SEQUENCE [LARGE SCALE GENOMIC DNA]</scope>
    <source>
        <strain evidence="4 5">M2</strain>
    </source>
</reference>
<keyword evidence="2" id="KW-0472">Membrane</keyword>
<feature type="transmembrane region" description="Helical" evidence="2">
    <location>
        <begin position="6"/>
        <end position="25"/>
    </location>
</feature>
<keyword evidence="4" id="KW-0378">Hydrolase</keyword>
<evidence type="ECO:0000313" key="5">
    <source>
        <dbReference type="Proteomes" id="UP000326570"/>
    </source>
</evidence>
<keyword evidence="4" id="KW-0255">Endonuclease</keyword>
<protein>
    <submittedName>
        <fullName evidence="4">Endonuclease</fullName>
    </submittedName>
</protein>
<dbReference type="AlphaFoldDB" id="A0A5N1J4L3"/>
<dbReference type="EMBL" id="VTWT01000001">
    <property type="protein sequence ID" value="KAA9345846.1"/>
    <property type="molecule type" value="Genomic_DNA"/>
</dbReference>
<dbReference type="InterPro" id="IPR036691">
    <property type="entry name" value="Endo/exonu/phosph_ase_sf"/>
</dbReference>
<dbReference type="GO" id="GO:0004519">
    <property type="term" value="F:endonuclease activity"/>
    <property type="evidence" value="ECO:0007669"/>
    <property type="project" value="UniProtKB-KW"/>
</dbReference>
<dbReference type="RefSeq" id="WP_150901989.1">
    <property type="nucleotide sequence ID" value="NZ_VTWT01000001.1"/>
</dbReference>
<keyword evidence="5" id="KW-1185">Reference proteome</keyword>
<comment type="caution">
    <text evidence="4">The sequence shown here is derived from an EMBL/GenBank/DDBJ whole genome shotgun (WGS) entry which is preliminary data.</text>
</comment>
<organism evidence="4 5">
    <name type="scientific">Adhaeribacter soli</name>
    <dbReference type="NCBI Taxonomy" id="2607655"/>
    <lineage>
        <taxon>Bacteria</taxon>
        <taxon>Pseudomonadati</taxon>
        <taxon>Bacteroidota</taxon>
        <taxon>Cytophagia</taxon>
        <taxon>Cytophagales</taxon>
        <taxon>Hymenobacteraceae</taxon>
        <taxon>Adhaeribacter</taxon>
    </lineage>
</organism>